<keyword evidence="6 7" id="KW-0472">Membrane</keyword>
<dbReference type="GO" id="GO:0016413">
    <property type="term" value="F:O-acetyltransferase activity"/>
    <property type="evidence" value="ECO:0007669"/>
    <property type="project" value="TreeGrafter"/>
</dbReference>
<keyword evidence="9" id="KW-0808">Transferase</keyword>
<feature type="transmembrane region" description="Helical" evidence="7">
    <location>
        <begin position="249"/>
        <end position="270"/>
    </location>
</feature>
<dbReference type="GO" id="GO:0005886">
    <property type="term" value="C:plasma membrane"/>
    <property type="evidence" value="ECO:0007669"/>
    <property type="project" value="UniProtKB-SubCell"/>
</dbReference>
<proteinExistence type="inferred from homology"/>
<feature type="transmembrane region" description="Helical" evidence="7">
    <location>
        <begin position="177"/>
        <end position="205"/>
    </location>
</feature>
<feature type="transmembrane region" description="Helical" evidence="7">
    <location>
        <begin position="71"/>
        <end position="91"/>
    </location>
</feature>
<evidence type="ECO:0000256" key="5">
    <source>
        <dbReference type="ARBA" id="ARBA00022989"/>
    </source>
</evidence>
<gene>
    <name evidence="9" type="ORF">SAMN02927897_03954</name>
</gene>
<comment type="similarity">
    <text evidence="2">Belongs to the acyltransferase 3 family.</text>
</comment>
<evidence type="ECO:0000259" key="8">
    <source>
        <dbReference type="Pfam" id="PF01757"/>
    </source>
</evidence>
<feature type="transmembrane region" description="Helical" evidence="7">
    <location>
        <begin position="151"/>
        <end position="171"/>
    </location>
</feature>
<dbReference type="EMBL" id="FMUI01000015">
    <property type="protein sequence ID" value="SCX60376.1"/>
    <property type="molecule type" value="Genomic_DNA"/>
</dbReference>
<organism evidence="9 10">
    <name type="scientific">Kosakonia sacchari</name>
    <dbReference type="NCBI Taxonomy" id="1158459"/>
    <lineage>
        <taxon>Bacteria</taxon>
        <taxon>Pseudomonadati</taxon>
        <taxon>Pseudomonadota</taxon>
        <taxon>Gammaproteobacteria</taxon>
        <taxon>Enterobacterales</taxon>
        <taxon>Enterobacteriaceae</taxon>
        <taxon>Kosakonia</taxon>
    </lineage>
</organism>
<feature type="transmembrane region" description="Helical" evidence="7">
    <location>
        <begin position="282"/>
        <end position="301"/>
    </location>
</feature>
<dbReference type="PANTHER" id="PTHR40074">
    <property type="entry name" value="O-ACETYLTRANSFERASE WECH"/>
    <property type="match status" value="1"/>
</dbReference>
<evidence type="ECO:0000256" key="4">
    <source>
        <dbReference type="ARBA" id="ARBA00022692"/>
    </source>
</evidence>
<feature type="transmembrane region" description="Helical" evidence="7">
    <location>
        <begin position="7"/>
        <end position="26"/>
    </location>
</feature>
<evidence type="ECO:0000313" key="9">
    <source>
        <dbReference type="EMBL" id="SCX60376.1"/>
    </source>
</evidence>
<dbReference type="Pfam" id="PF01757">
    <property type="entry name" value="Acyl_transf_3"/>
    <property type="match status" value="1"/>
</dbReference>
<protein>
    <submittedName>
        <fullName evidence="9">Surface polysaccharide O-acyltransferase, integral membrane enzyme</fullName>
    </submittedName>
</protein>
<keyword evidence="4 7" id="KW-0812">Transmembrane</keyword>
<dbReference type="Proteomes" id="UP000183569">
    <property type="component" value="Unassembled WGS sequence"/>
</dbReference>
<dbReference type="GO" id="GO:0009246">
    <property type="term" value="P:enterobacterial common antigen biosynthetic process"/>
    <property type="evidence" value="ECO:0007669"/>
    <property type="project" value="TreeGrafter"/>
</dbReference>
<evidence type="ECO:0000256" key="1">
    <source>
        <dbReference type="ARBA" id="ARBA00004651"/>
    </source>
</evidence>
<keyword evidence="3" id="KW-1003">Cell membrane</keyword>
<dbReference type="RefSeq" id="WP_017456897.1">
    <property type="nucleotide sequence ID" value="NZ_FMUI01000015.1"/>
</dbReference>
<reference evidence="9 10" key="1">
    <citation type="submission" date="2016-10" db="EMBL/GenBank/DDBJ databases">
        <authorList>
            <person name="Varghese N."/>
            <person name="Submissions S."/>
        </authorList>
    </citation>
    <scope>NUCLEOTIDE SEQUENCE [LARGE SCALE GENOMIC DNA]</scope>
    <source>
        <strain evidence="9 10">CGMCC 1.12102</strain>
    </source>
</reference>
<comment type="caution">
    <text evidence="9">The sequence shown here is derived from an EMBL/GenBank/DDBJ whole genome shotgun (WGS) entry which is preliminary data.</text>
</comment>
<evidence type="ECO:0000256" key="6">
    <source>
        <dbReference type="ARBA" id="ARBA00023136"/>
    </source>
</evidence>
<feature type="domain" description="Acyltransferase 3" evidence="8">
    <location>
        <begin position="4"/>
        <end position="331"/>
    </location>
</feature>
<feature type="transmembrane region" description="Helical" evidence="7">
    <location>
        <begin position="313"/>
        <end position="335"/>
    </location>
</feature>
<dbReference type="PANTHER" id="PTHR40074:SF2">
    <property type="entry name" value="O-ACETYLTRANSFERASE WECH"/>
    <property type="match status" value="1"/>
</dbReference>
<evidence type="ECO:0000256" key="3">
    <source>
        <dbReference type="ARBA" id="ARBA00022475"/>
    </source>
</evidence>
<feature type="transmembrane region" description="Helical" evidence="7">
    <location>
        <begin position="38"/>
        <end position="59"/>
    </location>
</feature>
<dbReference type="InterPro" id="IPR002656">
    <property type="entry name" value="Acyl_transf_3_dom"/>
</dbReference>
<sequence length="347" mass="39208">MRIASIDLLKILAIFLVILAHVTLFFLNRDESDVVLCFFRQAGLSGVALFFICSGYFLLNNKHENQANYVIAKIKSIVGVLIFWLLFYYAYDTWWIGRFTDVPEINLLNYLNVSKATTEATPLWFIFAIIPLYIFTPLMRHAFKKERAGEILQVIVLMVIIANLTLINAWTEARFDFSLFAFNLLIPFQPEGLICFLIGGYLGLVKPTLRPFSVAHIMTLVLAIIALLILAFISSNAGIAIFYGKFYNLLLLITSVGLFLFVVNLNINALPRWVSNVSDSVLGIYLVHNIFVVEVHSAFIHENLLGIIPGMNSYLYIIAYSLLAFILAYGLCALLKRSKITARIVTL</sequence>
<dbReference type="AlphaFoldDB" id="A0A1G4Z409"/>
<evidence type="ECO:0000256" key="7">
    <source>
        <dbReference type="SAM" id="Phobius"/>
    </source>
</evidence>
<comment type="subcellular location">
    <subcellularLocation>
        <location evidence="1">Cell membrane</location>
        <topology evidence="1">Multi-pass membrane protein</topology>
    </subcellularLocation>
</comment>
<keyword evidence="5 7" id="KW-1133">Transmembrane helix</keyword>
<accession>A0A1G4Z409</accession>
<evidence type="ECO:0000313" key="10">
    <source>
        <dbReference type="Proteomes" id="UP000183569"/>
    </source>
</evidence>
<feature type="transmembrane region" description="Helical" evidence="7">
    <location>
        <begin position="121"/>
        <end position="139"/>
    </location>
</feature>
<keyword evidence="9" id="KW-0012">Acyltransferase</keyword>
<evidence type="ECO:0000256" key="2">
    <source>
        <dbReference type="ARBA" id="ARBA00007400"/>
    </source>
</evidence>
<name>A0A1G4Z409_9ENTR</name>
<dbReference type="GeneID" id="23844173"/>
<feature type="transmembrane region" description="Helical" evidence="7">
    <location>
        <begin position="217"/>
        <end position="243"/>
    </location>
</feature>